<dbReference type="CDD" id="cd02226">
    <property type="entry name" value="cupin_YdbB-like"/>
    <property type="match status" value="1"/>
</dbReference>
<dbReference type="InterPro" id="IPR011051">
    <property type="entry name" value="RmlC_Cupin_sf"/>
</dbReference>
<name>A0ABP7BBS8_9MICO</name>
<dbReference type="PANTHER" id="PTHR36114">
    <property type="entry name" value="16.7 KDA PROTEIN IN WHIE LOCUS"/>
    <property type="match status" value="1"/>
</dbReference>
<dbReference type="Pfam" id="PF07883">
    <property type="entry name" value="Cupin_2"/>
    <property type="match status" value="1"/>
</dbReference>
<proteinExistence type="predicted"/>
<organism evidence="2 3">
    <name type="scientific">Microbacterium marinilacus</name>
    <dbReference type="NCBI Taxonomy" id="415209"/>
    <lineage>
        <taxon>Bacteria</taxon>
        <taxon>Bacillati</taxon>
        <taxon>Actinomycetota</taxon>
        <taxon>Actinomycetes</taxon>
        <taxon>Micrococcales</taxon>
        <taxon>Microbacteriaceae</taxon>
        <taxon>Microbacterium</taxon>
    </lineage>
</organism>
<sequence length="121" mass="12844">MDDKVSFTDALDGLTEFWSQKVLAEANGTLIKVAKGTGSTTWHHHDDQDETFILIEGDLTVQLRDRDVVLGPGDVFVVPRGVEHCPVTASEARFIILGTSVTSNAAGGKPDWSVGGGVPAP</sequence>
<gene>
    <name evidence="2" type="ORF">GCM10022202_13380</name>
</gene>
<reference evidence="3" key="1">
    <citation type="journal article" date="2019" name="Int. J. Syst. Evol. Microbiol.">
        <title>The Global Catalogue of Microorganisms (GCM) 10K type strain sequencing project: providing services to taxonomists for standard genome sequencing and annotation.</title>
        <authorList>
            <consortium name="The Broad Institute Genomics Platform"/>
            <consortium name="The Broad Institute Genome Sequencing Center for Infectious Disease"/>
            <person name="Wu L."/>
            <person name="Ma J."/>
        </authorList>
    </citation>
    <scope>NUCLEOTIDE SEQUENCE [LARGE SCALE GENOMIC DNA]</scope>
    <source>
        <strain evidence="3">JCM 16546</strain>
    </source>
</reference>
<protein>
    <submittedName>
        <fullName evidence="2">Cupin domain-containing protein</fullName>
    </submittedName>
</protein>
<dbReference type="InterPro" id="IPR052044">
    <property type="entry name" value="PKS_Associated_Protein"/>
</dbReference>
<dbReference type="PANTHER" id="PTHR36114:SF1">
    <property type="entry name" value="16.7 KDA PROTEIN IN WHIE LOCUS"/>
    <property type="match status" value="1"/>
</dbReference>
<accession>A0ABP7BBS8</accession>
<evidence type="ECO:0000313" key="3">
    <source>
        <dbReference type="Proteomes" id="UP001410795"/>
    </source>
</evidence>
<feature type="domain" description="Cupin type-2" evidence="1">
    <location>
        <begin position="30"/>
        <end position="95"/>
    </location>
</feature>
<keyword evidence="3" id="KW-1185">Reference proteome</keyword>
<dbReference type="Gene3D" id="2.60.120.10">
    <property type="entry name" value="Jelly Rolls"/>
    <property type="match status" value="1"/>
</dbReference>
<evidence type="ECO:0000259" key="1">
    <source>
        <dbReference type="Pfam" id="PF07883"/>
    </source>
</evidence>
<dbReference type="SUPFAM" id="SSF51182">
    <property type="entry name" value="RmlC-like cupins"/>
    <property type="match status" value="1"/>
</dbReference>
<comment type="caution">
    <text evidence="2">The sequence shown here is derived from an EMBL/GenBank/DDBJ whole genome shotgun (WGS) entry which is preliminary data.</text>
</comment>
<dbReference type="RefSeq" id="WP_221854963.1">
    <property type="nucleotide sequence ID" value="NZ_BAAAYV010000005.1"/>
</dbReference>
<dbReference type="InterPro" id="IPR013096">
    <property type="entry name" value="Cupin_2"/>
</dbReference>
<evidence type="ECO:0000313" key="2">
    <source>
        <dbReference type="EMBL" id="GAA3654582.1"/>
    </source>
</evidence>
<dbReference type="Proteomes" id="UP001410795">
    <property type="component" value="Unassembled WGS sequence"/>
</dbReference>
<dbReference type="EMBL" id="BAAAYV010000005">
    <property type="protein sequence ID" value="GAA3654582.1"/>
    <property type="molecule type" value="Genomic_DNA"/>
</dbReference>
<dbReference type="InterPro" id="IPR014710">
    <property type="entry name" value="RmlC-like_jellyroll"/>
</dbReference>